<keyword evidence="3" id="KW-1185">Reference proteome</keyword>
<proteinExistence type="predicted"/>
<accession>Q12NR9</accession>
<evidence type="ECO:0008006" key="4">
    <source>
        <dbReference type="Google" id="ProtNLM"/>
    </source>
</evidence>
<sequence length="289" mass="31284">MNITTNKLTLAAMGVFMGLVSTASMAHGDGHQTATTQGVSVNTELTTAVNSSIRKKDNTLRDQYRHPAETLAFFDVKPTDTVIELWPGAGWYTEILAPYLAAKGHYIAAGFETEPKEDTPGNNYRAKAGKAYQAWLNDNKAQLGPVHNVVLDPPSSLTLGAPGSADVVLTFRNLHNWAMQDQLEGVFDAAFKVLKSGGTLGVVEHRANPGMKAESGYMDQAAMVALAKKVGFTLTDSSEINANPRDTKDYPKGVWTLPPRLALDAQDKDKYLAIGESDRMTLKFTKVAP</sequence>
<evidence type="ECO:0000313" key="2">
    <source>
        <dbReference type="EMBL" id="ABE54907.1"/>
    </source>
</evidence>
<feature type="chain" id="PRO_5004181732" description="Methyltransferase" evidence="1">
    <location>
        <begin position="27"/>
        <end position="289"/>
    </location>
</feature>
<keyword evidence="1" id="KW-0732">Signal</keyword>
<dbReference type="InterPro" id="IPR029063">
    <property type="entry name" value="SAM-dependent_MTases_sf"/>
</dbReference>
<dbReference type="RefSeq" id="WP_011496065.1">
    <property type="nucleotide sequence ID" value="NC_007954.1"/>
</dbReference>
<reference evidence="2 3" key="1">
    <citation type="submission" date="2006-03" db="EMBL/GenBank/DDBJ databases">
        <title>Complete sequence of Shewanella denitrificans OS217.</title>
        <authorList>
            <consortium name="US DOE Joint Genome Institute"/>
            <person name="Copeland A."/>
            <person name="Lucas S."/>
            <person name="Lapidus A."/>
            <person name="Barry K."/>
            <person name="Detter J.C."/>
            <person name="Glavina del Rio T."/>
            <person name="Hammon N."/>
            <person name="Israni S."/>
            <person name="Dalin E."/>
            <person name="Tice H."/>
            <person name="Pitluck S."/>
            <person name="Brettin T."/>
            <person name="Bruce D."/>
            <person name="Han C."/>
            <person name="Tapia R."/>
            <person name="Gilna P."/>
            <person name="Kiss H."/>
            <person name="Schmutz J."/>
            <person name="Larimer F."/>
            <person name="Land M."/>
            <person name="Hauser L."/>
            <person name="Kyrpides N."/>
            <person name="Lykidis A."/>
            <person name="Richardson P."/>
        </authorList>
    </citation>
    <scope>NUCLEOTIDE SEQUENCE [LARGE SCALE GENOMIC DNA]</scope>
    <source>
        <strain evidence="3">OS217 / ATCC BAA-1090 / DSM 15013</strain>
    </source>
</reference>
<dbReference type="HOGENOM" id="CLU_072291_0_0_6"/>
<protein>
    <recommendedName>
        <fullName evidence="4">Methyltransferase</fullName>
    </recommendedName>
</protein>
<dbReference type="AlphaFoldDB" id="Q12NR9"/>
<dbReference type="SUPFAM" id="SSF53335">
    <property type="entry name" value="S-adenosyl-L-methionine-dependent methyltransferases"/>
    <property type="match status" value="1"/>
</dbReference>
<evidence type="ECO:0000313" key="3">
    <source>
        <dbReference type="Proteomes" id="UP000001982"/>
    </source>
</evidence>
<dbReference type="Proteomes" id="UP000001982">
    <property type="component" value="Chromosome"/>
</dbReference>
<gene>
    <name evidence="2" type="ordered locus">Sden_1623</name>
</gene>
<dbReference type="KEGG" id="sdn:Sden_1623"/>
<evidence type="ECO:0000256" key="1">
    <source>
        <dbReference type="SAM" id="SignalP"/>
    </source>
</evidence>
<feature type="signal peptide" evidence="1">
    <location>
        <begin position="1"/>
        <end position="26"/>
    </location>
</feature>
<name>Q12NR9_SHEDO</name>
<dbReference type="eggNOG" id="COG4798">
    <property type="taxonomic scope" value="Bacteria"/>
</dbReference>
<dbReference type="PIRSF" id="PIRSF031679">
    <property type="entry name" value="Mtase_Alr7345_prd"/>
    <property type="match status" value="1"/>
</dbReference>
<dbReference type="Gene3D" id="3.40.50.150">
    <property type="entry name" value="Vaccinia Virus protein VP39"/>
    <property type="match status" value="1"/>
</dbReference>
<dbReference type="InterPro" id="IPR016980">
    <property type="entry name" value="S-AdoMet-dep_MeTrfase_Alr7345"/>
</dbReference>
<organism evidence="2 3">
    <name type="scientific">Shewanella denitrificans (strain OS217 / ATCC BAA-1090 / DSM 15013)</name>
    <dbReference type="NCBI Taxonomy" id="318161"/>
    <lineage>
        <taxon>Bacteria</taxon>
        <taxon>Pseudomonadati</taxon>
        <taxon>Pseudomonadota</taxon>
        <taxon>Gammaproteobacteria</taxon>
        <taxon>Alteromonadales</taxon>
        <taxon>Shewanellaceae</taxon>
        <taxon>Shewanella</taxon>
    </lineage>
</organism>
<dbReference type="STRING" id="318161.Sden_1623"/>
<dbReference type="EMBL" id="CP000302">
    <property type="protein sequence ID" value="ABE54907.1"/>
    <property type="molecule type" value="Genomic_DNA"/>
</dbReference>